<gene>
    <name evidence="2" type="ORF">FOA43_000924</name>
</gene>
<dbReference type="GeneID" id="62194325"/>
<evidence type="ECO:0000313" key="2">
    <source>
        <dbReference type="EMBL" id="QPG73612.1"/>
    </source>
</evidence>
<evidence type="ECO:0000256" key="1">
    <source>
        <dbReference type="SAM" id="Coils"/>
    </source>
</evidence>
<evidence type="ECO:0000313" key="3">
    <source>
        <dbReference type="Proteomes" id="UP000662931"/>
    </source>
</evidence>
<dbReference type="RefSeq" id="XP_038777177.1">
    <property type="nucleotide sequence ID" value="XM_038921249.1"/>
</dbReference>
<dbReference type="AlphaFoldDB" id="A0A875S0G7"/>
<proteinExistence type="predicted"/>
<feature type="coiled-coil region" evidence="1">
    <location>
        <begin position="75"/>
        <end position="109"/>
    </location>
</feature>
<dbReference type="KEGG" id="bnn:FOA43_000924"/>
<keyword evidence="1" id="KW-0175">Coiled coil</keyword>
<protein>
    <submittedName>
        <fullName evidence="2">Uncharacterized protein</fullName>
    </submittedName>
</protein>
<sequence>MDSKGQDITQDTEVSSDIIHTTGEKPRYDFMIKENALSGQQMGQLNGQQAMDQSRCEIEKGHLMDQYHKEMNEVKGRVKVKMTEYIREISDLENERQILLKELGRAHSKLQEVYGKLKQVGETGDSSYSKEMIKGYRDAMKRMDVHYRKQITSATNVIKQYREKFEGLKMIIKVKDHIIEQFSSKLDLLTPFCDPPQNTRDMKESEMEKNYETLKRRHHLLLRAYEVLADKFESTNRSMSKYRELCTKDKGDVLKVLQNCIISKDNQLELVQAEIDLLRRECLAKDEIIGTFLKRKLEEEEDPLKVDFSKKVKVIAYNVGHMVAR</sequence>
<name>A0A875S0G7_EENNA</name>
<accession>A0A875S0G7</accession>
<dbReference type="EMBL" id="CP064812">
    <property type="protein sequence ID" value="QPG73612.1"/>
    <property type="molecule type" value="Genomic_DNA"/>
</dbReference>
<organism evidence="2 3">
    <name type="scientific">Eeniella nana</name>
    <name type="common">Yeast</name>
    <name type="synonym">Brettanomyces nanus</name>
    <dbReference type="NCBI Taxonomy" id="13502"/>
    <lineage>
        <taxon>Eukaryota</taxon>
        <taxon>Fungi</taxon>
        <taxon>Dikarya</taxon>
        <taxon>Ascomycota</taxon>
        <taxon>Saccharomycotina</taxon>
        <taxon>Pichiomycetes</taxon>
        <taxon>Pichiales</taxon>
        <taxon>Pichiaceae</taxon>
        <taxon>Brettanomyces</taxon>
    </lineage>
</organism>
<reference evidence="2" key="1">
    <citation type="submission" date="2020-10" db="EMBL/GenBank/DDBJ databases">
        <authorList>
            <person name="Roach M.J.R."/>
        </authorList>
    </citation>
    <scope>NUCLEOTIDE SEQUENCE</scope>
    <source>
        <strain evidence="2">CBS 1945</strain>
    </source>
</reference>
<dbReference type="OrthoDB" id="3997976at2759"/>
<dbReference type="Proteomes" id="UP000662931">
    <property type="component" value="Chromosome 1"/>
</dbReference>
<keyword evidence="3" id="KW-1185">Reference proteome</keyword>